<keyword evidence="4" id="KW-0496">Mitochondrion</keyword>
<reference evidence="9" key="1">
    <citation type="submission" date="2025-08" db="UniProtKB">
        <authorList>
            <consortium name="RefSeq"/>
        </authorList>
    </citation>
    <scope>IDENTIFICATION</scope>
    <source>
        <tissue evidence="9">Whole organism</tissue>
    </source>
</reference>
<sequence>MSISKNNALIRLVKKNIAGGFERKDSLPTPGTRFEKLGTIFSRVTGLIRSGVMVQDDIPIWYLVYKRFPPKYEPHYSRPPLDIQVKDIYYPEDKLRASMKRWETLDLKSTSPNASQKLVASFKEKRSSTSNDAALIAELLAVKNEGNVNRNG</sequence>
<comment type="similarity">
    <text evidence="2">Belongs to the mitochondrion-specific ribosomal protein mS23 family.</text>
</comment>
<dbReference type="GeneID" id="113213113"/>
<keyword evidence="8" id="KW-1185">Reference proteome</keyword>
<accession>A0A6J1T2R6</accession>
<evidence type="ECO:0000313" key="8">
    <source>
        <dbReference type="Proteomes" id="UP000504606"/>
    </source>
</evidence>
<evidence type="ECO:0000256" key="1">
    <source>
        <dbReference type="ARBA" id="ARBA00004173"/>
    </source>
</evidence>
<keyword evidence="3 9" id="KW-0689">Ribosomal protein</keyword>
<evidence type="ECO:0000256" key="4">
    <source>
        <dbReference type="ARBA" id="ARBA00023128"/>
    </source>
</evidence>
<dbReference type="CTD" id="51649"/>
<dbReference type="InterPro" id="IPR059242">
    <property type="entry name" value="mS23_dom"/>
</dbReference>
<protein>
    <recommendedName>
        <fullName evidence="6">Small ribosomal subunit protein mS23</fullName>
    </recommendedName>
</protein>
<dbReference type="GO" id="GO:0006412">
    <property type="term" value="P:translation"/>
    <property type="evidence" value="ECO:0007669"/>
    <property type="project" value="InterPro"/>
</dbReference>
<evidence type="ECO:0000259" key="7">
    <source>
        <dbReference type="Pfam" id="PF10484"/>
    </source>
</evidence>
<dbReference type="CDD" id="cd23701">
    <property type="entry name" value="At1g26750"/>
    <property type="match status" value="1"/>
</dbReference>
<evidence type="ECO:0000256" key="6">
    <source>
        <dbReference type="ARBA" id="ARBA00035137"/>
    </source>
</evidence>
<dbReference type="Pfam" id="PF10484">
    <property type="entry name" value="MRP-S23"/>
    <property type="match status" value="1"/>
</dbReference>
<dbReference type="AlphaFoldDB" id="A0A6J1T2R6"/>
<evidence type="ECO:0000256" key="5">
    <source>
        <dbReference type="ARBA" id="ARBA00023274"/>
    </source>
</evidence>
<dbReference type="Proteomes" id="UP000504606">
    <property type="component" value="Unplaced"/>
</dbReference>
<keyword evidence="5" id="KW-0687">Ribonucleoprotein</keyword>
<dbReference type="InterPro" id="IPR019520">
    <property type="entry name" value="Ribosomal_mS23_met"/>
</dbReference>
<dbReference type="InterPro" id="IPR023611">
    <property type="entry name" value="mS23_dom_met"/>
</dbReference>
<evidence type="ECO:0000256" key="2">
    <source>
        <dbReference type="ARBA" id="ARBA00009864"/>
    </source>
</evidence>
<proteinExistence type="inferred from homology"/>
<dbReference type="GO" id="GO:0005739">
    <property type="term" value="C:mitochondrion"/>
    <property type="evidence" value="ECO:0007669"/>
    <property type="project" value="InterPro"/>
</dbReference>
<feature type="domain" description="Small ribosomal subunit protein mS23 conserved" evidence="7">
    <location>
        <begin position="31"/>
        <end position="130"/>
    </location>
</feature>
<gene>
    <name evidence="9" type="primary">LOC113213113</name>
</gene>
<dbReference type="KEGG" id="foc:113213113"/>
<dbReference type="GO" id="GO:0003735">
    <property type="term" value="F:structural constituent of ribosome"/>
    <property type="evidence" value="ECO:0007669"/>
    <property type="project" value="InterPro"/>
</dbReference>
<comment type="subcellular location">
    <subcellularLocation>
        <location evidence="1">Mitochondrion</location>
    </subcellularLocation>
</comment>
<evidence type="ECO:0000313" key="9">
    <source>
        <dbReference type="RefSeq" id="XP_026287849.1"/>
    </source>
</evidence>
<dbReference type="PANTHER" id="PTHR15925">
    <property type="entry name" value="MITOCHONDRIAL RIBOSOMAL PROTEIN S23"/>
    <property type="match status" value="1"/>
</dbReference>
<organism evidence="8 9">
    <name type="scientific">Frankliniella occidentalis</name>
    <name type="common">Western flower thrips</name>
    <name type="synonym">Euthrips occidentalis</name>
    <dbReference type="NCBI Taxonomy" id="133901"/>
    <lineage>
        <taxon>Eukaryota</taxon>
        <taxon>Metazoa</taxon>
        <taxon>Ecdysozoa</taxon>
        <taxon>Arthropoda</taxon>
        <taxon>Hexapoda</taxon>
        <taxon>Insecta</taxon>
        <taxon>Pterygota</taxon>
        <taxon>Neoptera</taxon>
        <taxon>Paraneoptera</taxon>
        <taxon>Thysanoptera</taxon>
        <taxon>Terebrantia</taxon>
        <taxon>Thripoidea</taxon>
        <taxon>Thripidae</taxon>
        <taxon>Frankliniella</taxon>
    </lineage>
</organism>
<dbReference type="GO" id="GO:0005840">
    <property type="term" value="C:ribosome"/>
    <property type="evidence" value="ECO:0007669"/>
    <property type="project" value="UniProtKB-KW"/>
</dbReference>
<evidence type="ECO:0000256" key="3">
    <source>
        <dbReference type="ARBA" id="ARBA00022980"/>
    </source>
</evidence>
<dbReference type="RefSeq" id="XP_026287849.1">
    <property type="nucleotide sequence ID" value="XM_026432064.2"/>
</dbReference>
<dbReference type="OrthoDB" id="10012356at2759"/>
<dbReference type="PANTHER" id="PTHR15925:SF2">
    <property type="entry name" value="SMALL RIBOSOMAL SUBUNIT PROTEIN MS23"/>
    <property type="match status" value="1"/>
</dbReference>
<name>A0A6J1T2R6_FRAOC</name>